<sequence length="170" mass="18312">MGKFLYIGTILLGQFRDNHGTRAAKRRPAAVQVPNHCAPGLVLTCVEAGEASMTCSVLAAAALCALIAGCSAPGPREGYYVTPVDMLDVLGTYPLSNGDTLRITREHNRYWAQTGRIGKVEIVPVDSLVFAEKAGILRYTFTPLPFTTEVRIDGMAPPNAVRALTRRPTP</sequence>
<dbReference type="EMBL" id="JANUHB010000001">
    <property type="protein sequence ID" value="MCS0806890.1"/>
    <property type="molecule type" value="Genomic_DNA"/>
</dbReference>
<dbReference type="RefSeq" id="WP_258820660.1">
    <property type="nucleotide sequence ID" value="NZ_JANUHB010000001.1"/>
</dbReference>
<comment type="caution">
    <text evidence="1">The sequence shown here is derived from an EMBL/GenBank/DDBJ whole genome shotgun (WGS) entry which is preliminary data.</text>
</comment>
<protein>
    <submittedName>
        <fullName evidence="1">Uncharacterized protein</fullName>
    </submittedName>
</protein>
<name>A0ABT2D6F4_9BURK</name>
<dbReference type="Proteomes" id="UP001206126">
    <property type="component" value="Unassembled WGS sequence"/>
</dbReference>
<accession>A0ABT2D6F4</accession>
<gene>
    <name evidence="1" type="ORF">NX774_03035</name>
</gene>
<keyword evidence="2" id="KW-1185">Reference proteome</keyword>
<proteinExistence type="predicted"/>
<reference evidence="1 2" key="1">
    <citation type="submission" date="2022-08" db="EMBL/GenBank/DDBJ databases">
        <title>Reclassification of Massilia species as members of the genera Telluria, Duganella, Pseudoduganella, Mokoshia gen. nov. and Zemynaea gen. nov. using orthogonal and non-orthogonal genome-based approaches.</title>
        <authorList>
            <person name="Bowman J.P."/>
        </authorList>
    </citation>
    <scope>NUCLEOTIDE SEQUENCE [LARGE SCALE GENOMIC DNA]</scope>
    <source>
        <strain evidence="1 2">JCM 31605</strain>
    </source>
</reference>
<evidence type="ECO:0000313" key="1">
    <source>
        <dbReference type="EMBL" id="MCS0806890.1"/>
    </source>
</evidence>
<evidence type="ECO:0000313" key="2">
    <source>
        <dbReference type="Proteomes" id="UP001206126"/>
    </source>
</evidence>
<organism evidence="1 2">
    <name type="scientific">Massilia agilis</name>
    <dbReference type="NCBI Taxonomy" id="1811226"/>
    <lineage>
        <taxon>Bacteria</taxon>
        <taxon>Pseudomonadati</taxon>
        <taxon>Pseudomonadota</taxon>
        <taxon>Betaproteobacteria</taxon>
        <taxon>Burkholderiales</taxon>
        <taxon>Oxalobacteraceae</taxon>
        <taxon>Telluria group</taxon>
        <taxon>Massilia</taxon>
    </lineage>
</organism>